<name>A0A2V5K6Z1_9BACL</name>
<dbReference type="GO" id="GO:0042956">
    <property type="term" value="P:maltodextrin transmembrane transport"/>
    <property type="evidence" value="ECO:0007669"/>
    <property type="project" value="TreeGrafter"/>
</dbReference>
<dbReference type="Pfam" id="PF13416">
    <property type="entry name" value="SBP_bac_8"/>
    <property type="match status" value="1"/>
</dbReference>
<sequence>MFRHRNWLLLASAVLFAVVLASVLFGGAGDRTKPSAGERPPEDEPPPAAGSAEKPLRMTVAMQPKEFQLLQQLKDQYESAHPGVVVRLENVPERTAYAKLKKAAQVGDAPDVMLLDNDWVSEFAALGYLAPVDSMLTADLQARQMEQALAQVKWNGYLWGVPKDVDVYVIVYNAKKLNEWGGEKPPASTEDALALHRQNHKPEEGQYGIAFDPQKGRSFAALVRMVAGSKTASKTMPVKLNDASVLKALETFLYANPDGVKDEPRPLGKSFPPESASWKPWELLAQGRLTGYVTTLSDWKQNGSPAVTMAALPLPKGEEPWKGAWLSGRSFAISARSEAGKESYELIRELVSAGSAMKFWSAAGNLPAQAGVYASGISADDAVKRAAAFIDQDDASPAFPQRAKMTASLEAQLETLWRGDVALKAFAERTEAEWEAIRPTAKGN</sequence>
<evidence type="ECO:0000256" key="2">
    <source>
        <dbReference type="ARBA" id="ARBA00022448"/>
    </source>
</evidence>
<proteinExistence type="inferred from homology"/>
<accession>A0A2V5K6Z1</accession>
<evidence type="ECO:0000313" key="6">
    <source>
        <dbReference type="Proteomes" id="UP000247476"/>
    </source>
</evidence>
<evidence type="ECO:0008006" key="7">
    <source>
        <dbReference type="Google" id="ProtNLM"/>
    </source>
</evidence>
<comment type="similarity">
    <text evidence="1">Belongs to the bacterial solute-binding protein 1 family.</text>
</comment>
<keyword evidence="2" id="KW-0813">Transport</keyword>
<dbReference type="GO" id="GO:1901982">
    <property type="term" value="F:maltose binding"/>
    <property type="evidence" value="ECO:0007669"/>
    <property type="project" value="TreeGrafter"/>
</dbReference>
<dbReference type="RefSeq" id="WP_110840660.1">
    <property type="nucleotide sequence ID" value="NZ_QJVJ01000005.1"/>
</dbReference>
<dbReference type="OrthoDB" id="2585476at2"/>
<dbReference type="Gene3D" id="3.40.190.10">
    <property type="entry name" value="Periplasmic binding protein-like II"/>
    <property type="match status" value="2"/>
</dbReference>
<dbReference type="EMBL" id="QJVJ01000005">
    <property type="protein sequence ID" value="PYI54602.1"/>
    <property type="molecule type" value="Genomic_DNA"/>
</dbReference>
<dbReference type="AlphaFoldDB" id="A0A2V5K6Z1"/>
<gene>
    <name evidence="5" type="ORF">DLM86_14190</name>
</gene>
<dbReference type="SUPFAM" id="SSF53850">
    <property type="entry name" value="Periplasmic binding protein-like II"/>
    <property type="match status" value="1"/>
</dbReference>
<keyword evidence="3" id="KW-0732">Signal</keyword>
<reference evidence="5 6" key="1">
    <citation type="submission" date="2018-05" db="EMBL/GenBank/DDBJ databases">
        <title>Paenibacillus flagellatus sp. nov., isolated from selenium mineral soil.</title>
        <authorList>
            <person name="Dai X."/>
        </authorList>
    </citation>
    <scope>NUCLEOTIDE SEQUENCE [LARGE SCALE GENOMIC DNA]</scope>
    <source>
        <strain evidence="5 6">DXL2</strain>
    </source>
</reference>
<feature type="region of interest" description="Disordered" evidence="4">
    <location>
        <begin position="30"/>
        <end position="53"/>
    </location>
</feature>
<evidence type="ECO:0000256" key="4">
    <source>
        <dbReference type="SAM" id="MobiDB-lite"/>
    </source>
</evidence>
<evidence type="ECO:0000256" key="3">
    <source>
        <dbReference type="ARBA" id="ARBA00022729"/>
    </source>
</evidence>
<comment type="caution">
    <text evidence="5">The sequence shown here is derived from an EMBL/GenBank/DDBJ whole genome shotgun (WGS) entry which is preliminary data.</text>
</comment>
<keyword evidence="6" id="KW-1185">Reference proteome</keyword>
<dbReference type="InterPro" id="IPR006059">
    <property type="entry name" value="SBP"/>
</dbReference>
<dbReference type="PANTHER" id="PTHR30061">
    <property type="entry name" value="MALTOSE-BINDING PERIPLASMIC PROTEIN"/>
    <property type="match status" value="1"/>
</dbReference>
<dbReference type="GO" id="GO:0055052">
    <property type="term" value="C:ATP-binding cassette (ABC) transporter complex, substrate-binding subunit-containing"/>
    <property type="evidence" value="ECO:0007669"/>
    <property type="project" value="TreeGrafter"/>
</dbReference>
<evidence type="ECO:0000313" key="5">
    <source>
        <dbReference type="EMBL" id="PYI54602.1"/>
    </source>
</evidence>
<dbReference type="PANTHER" id="PTHR30061:SF50">
    <property type="entry name" value="MALTOSE_MALTODEXTRIN-BINDING PERIPLASMIC PROTEIN"/>
    <property type="match status" value="1"/>
</dbReference>
<evidence type="ECO:0000256" key="1">
    <source>
        <dbReference type="ARBA" id="ARBA00008520"/>
    </source>
</evidence>
<dbReference type="GO" id="GO:0015768">
    <property type="term" value="P:maltose transport"/>
    <property type="evidence" value="ECO:0007669"/>
    <property type="project" value="TreeGrafter"/>
</dbReference>
<dbReference type="Proteomes" id="UP000247476">
    <property type="component" value="Unassembled WGS sequence"/>
</dbReference>
<organism evidence="5 6">
    <name type="scientific">Paenibacillus flagellatus</name>
    <dbReference type="NCBI Taxonomy" id="2211139"/>
    <lineage>
        <taxon>Bacteria</taxon>
        <taxon>Bacillati</taxon>
        <taxon>Bacillota</taxon>
        <taxon>Bacilli</taxon>
        <taxon>Bacillales</taxon>
        <taxon>Paenibacillaceae</taxon>
        <taxon>Paenibacillus</taxon>
    </lineage>
</organism>
<protein>
    <recommendedName>
        <fullName evidence="7">ABC transporter substrate-binding protein</fullName>
    </recommendedName>
</protein>